<keyword evidence="4" id="KW-0325">Glycoprotein</keyword>
<comment type="caution">
    <text evidence="7">The sequence shown here is derived from an EMBL/GenBank/DDBJ whole genome shotgun (WGS) entry which is preliminary data.</text>
</comment>
<dbReference type="InterPro" id="IPR036179">
    <property type="entry name" value="Ig-like_dom_sf"/>
</dbReference>
<keyword evidence="5" id="KW-0393">Immunoglobulin domain</keyword>
<evidence type="ECO:0000256" key="5">
    <source>
        <dbReference type="ARBA" id="ARBA00023319"/>
    </source>
</evidence>
<dbReference type="GO" id="GO:0016020">
    <property type="term" value="C:membrane"/>
    <property type="evidence" value="ECO:0007669"/>
    <property type="project" value="UniProtKB-SubCell"/>
</dbReference>
<dbReference type="InterPro" id="IPR051275">
    <property type="entry name" value="Cell_adhesion_signaling"/>
</dbReference>
<dbReference type="SMART" id="SM00409">
    <property type="entry name" value="IG"/>
    <property type="match status" value="1"/>
</dbReference>
<organism evidence="7 8">
    <name type="scientific">Batillaria attramentaria</name>
    <dbReference type="NCBI Taxonomy" id="370345"/>
    <lineage>
        <taxon>Eukaryota</taxon>
        <taxon>Metazoa</taxon>
        <taxon>Spiralia</taxon>
        <taxon>Lophotrochozoa</taxon>
        <taxon>Mollusca</taxon>
        <taxon>Gastropoda</taxon>
        <taxon>Caenogastropoda</taxon>
        <taxon>Sorbeoconcha</taxon>
        <taxon>Cerithioidea</taxon>
        <taxon>Batillariidae</taxon>
        <taxon>Batillaria</taxon>
    </lineage>
</organism>
<dbReference type="InterPro" id="IPR003599">
    <property type="entry name" value="Ig_sub"/>
</dbReference>
<keyword evidence="2" id="KW-0472">Membrane</keyword>
<evidence type="ECO:0000313" key="7">
    <source>
        <dbReference type="EMBL" id="KAK7460342.1"/>
    </source>
</evidence>
<dbReference type="InterPro" id="IPR013783">
    <property type="entry name" value="Ig-like_fold"/>
</dbReference>
<dbReference type="PANTHER" id="PTHR11640">
    <property type="entry name" value="NEPHRIN"/>
    <property type="match status" value="1"/>
</dbReference>
<evidence type="ECO:0000313" key="8">
    <source>
        <dbReference type="Proteomes" id="UP001519460"/>
    </source>
</evidence>
<protein>
    <recommendedName>
        <fullName evidence="6">Immunoglobulin domain-containing protein</fullName>
    </recommendedName>
</protein>
<comment type="subcellular location">
    <subcellularLocation>
        <location evidence="1">Membrane</location>
        <topology evidence="1">Single-pass type I membrane protein</topology>
    </subcellularLocation>
</comment>
<keyword evidence="3" id="KW-1015">Disulfide bond</keyword>
<proteinExistence type="predicted"/>
<evidence type="ECO:0000256" key="1">
    <source>
        <dbReference type="ARBA" id="ARBA00004479"/>
    </source>
</evidence>
<dbReference type="EMBL" id="JACVVK020000651">
    <property type="protein sequence ID" value="KAK7460342.1"/>
    <property type="molecule type" value="Genomic_DNA"/>
</dbReference>
<reference evidence="7 8" key="1">
    <citation type="journal article" date="2023" name="Sci. Data">
        <title>Genome assembly of the Korean intertidal mud-creeper Batillaria attramentaria.</title>
        <authorList>
            <person name="Patra A.K."/>
            <person name="Ho P.T."/>
            <person name="Jun S."/>
            <person name="Lee S.J."/>
            <person name="Kim Y."/>
            <person name="Won Y.J."/>
        </authorList>
    </citation>
    <scope>NUCLEOTIDE SEQUENCE [LARGE SCALE GENOMIC DNA]</scope>
    <source>
        <strain evidence="7">Wonlab-2016</strain>
    </source>
</reference>
<gene>
    <name evidence="7" type="ORF">BaRGS_00038900</name>
</gene>
<dbReference type="SUPFAM" id="SSF48726">
    <property type="entry name" value="Immunoglobulin"/>
    <property type="match status" value="1"/>
</dbReference>
<feature type="non-terminal residue" evidence="7">
    <location>
        <position position="96"/>
    </location>
</feature>
<dbReference type="AlphaFoldDB" id="A0ABD0J4E4"/>
<feature type="domain" description="Immunoglobulin" evidence="6">
    <location>
        <begin position="13"/>
        <end position="96"/>
    </location>
</feature>
<feature type="non-terminal residue" evidence="7">
    <location>
        <position position="1"/>
    </location>
</feature>
<accession>A0ABD0J4E4</accession>
<evidence type="ECO:0000256" key="2">
    <source>
        <dbReference type="ARBA" id="ARBA00023136"/>
    </source>
</evidence>
<evidence type="ECO:0000256" key="3">
    <source>
        <dbReference type="ARBA" id="ARBA00023157"/>
    </source>
</evidence>
<dbReference type="Proteomes" id="UP001519460">
    <property type="component" value="Unassembled WGS sequence"/>
</dbReference>
<name>A0ABD0J4E4_9CAEN</name>
<dbReference type="Pfam" id="PF13927">
    <property type="entry name" value="Ig_3"/>
    <property type="match status" value="1"/>
</dbReference>
<evidence type="ECO:0000256" key="4">
    <source>
        <dbReference type="ARBA" id="ARBA00023180"/>
    </source>
</evidence>
<sequence length="96" mass="10368">STSLKEFTVNGASDIATVEENDTDVNFHCRGIGHPAPNVSISLGSRRLAENTSHLDDITTVLDFRIPTVSRSDMGSYTCTADNGFSVHESVQLNVQ</sequence>
<dbReference type="PANTHER" id="PTHR11640:SF164">
    <property type="entry name" value="MAM DOMAIN-CONTAINING GLYCOSYLPHOSPHATIDYLINOSITOL ANCHOR PROTEIN 1"/>
    <property type="match status" value="1"/>
</dbReference>
<keyword evidence="8" id="KW-1185">Reference proteome</keyword>
<evidence type="ECO:0000259" key="6">
    <source>
        <dbReference type="SMART" id="SM00409"/>
    </source>
</evidence>
<dbReference type="Gene3D" id="2.60.40.10">
    <property type="entry name" value="Immunoglobulins"/>
    <property type="match status" value="1"/>
</dbReference>